<feature type="domain" description="RNase H type-1" evidence="1">
    <location>
        <begin position="194"/>
        <end position="334"/>
    </location>
</feature>
<keyword evidence="3" id="KW-1185">Reference proteome</keyword>
<dbReference type="EMBL" id="BOLY01000005">
    <property type="protein sequence ID" value="GIZ44645.1"/>
    <property type="molecule type" value="Genomic_DNA"/>
</dbReference>
<protein>
    <recommendedName>
        <fullName evidence="1">RNase H type-1 domain-containing protein</fullName>
    </recommendedName>
</protein>
<dbReference type="GO" id="GO:0003676">
    <property type="term" value="F:nucleic acid binding"/>
    <property type="evidence" value="ECO:0007669"/>
    <property type="project" value="InterPro"/>
</dbReference>
<dbReference type="GeneID" id="68293412"/>
<reference evidence="2 3" key="1">
    <citation type="submission" date="2021-01" db="EMBL/GenBank/DDBJ databases">
        <title>Cercospora kikuchii MAFF 305040 whole genome shotgun sequence.</title>
        <authorList>
            <person name="Kashiwa T."/>
            <person name="Suzuki T."/>
        </authorList>
    </citation>
    <scope>NUCLEOTIDE SEQUENCE [LARGE SCALE GENOMIC DNA]</scope>
    <source>
        <strain evidence="2 3">MAFF 305040</strain>
    </source>
</reference>
<organism evidence="2 3">
    <name type="scientific">Cercospora kikuchii</name>
    <dbReference type="NCBI Taxonomy" id="84275"/>
    <lineage>
        <taxon>Eukaryota</taxon>
        <taxon>Fungi</taxon>
        <taxon>Dikarya</taxon>
        <taxon>Ascomycota</taxon>
        <taxon>Pezizomycotina</taxon>
        <taxon>Dothideomycetes</taxon>
        <taxon>Dothideomycetidae</taxon>
        <taxon>Mycosphaerellales</taxon>
        <taxon>Mycosphaerellaceae</taxon>
        <taxon>Cercospora</taxon>
    </lineage>
</organism>
<dbReference type="OrthoDB" id="3261222at2759"/>
<evidence type="ECO:0000259" key="1">
    <source>
        <dbReference type="PROSITE" id="PS50879"/>
    </source>
</evidence>
<evidence type="ECO:0000313" key="3">
    <source>
        <dbReference type="Proteomes" id="UP000825890"/>
    </source>
</evidence>
<evidence type="ECO:0000313" key="2">
    <source>
        <dbReference type="EMBL" id="GIZ44645.1"/>
    </source>
</evidence>
<dbReference type="InterPro" id="IPR012337">
    <property type="entry name" value="RNaseH-like_sf"/>
</dbReference>
<dbReference type="PROSITE" id="PS50879">
    <property type="entry name" value="RNASE_H_1"/>
    <property type="match status" value="1"/>
</dbReference>
<name>A0A9P3CQ91_9PEZI</name>
<dbReference type="CDD" id="cd09276">
    <property type="entry name" value="Rnase_HI_RT_non_LTR"/>
    <property type="match status" value="1"/>
</dbReference>
<gene>
    <name evidence="2" type="ORF">CKM354_000783700</name>
</gene>
<dbReference type="Pfam" id="PF00075">
    <property type="entry name" value="RNase_H"/>
    <property type="match status" value="1"/>
</dbReference>
<comment type="caution">
    <text evidence="2">The sequence shown here is derived from an EMBL/GenBank/DDBJ whole genome shotgun (WGS) entry which is preliminary data.</text>
</comment>
<sequence>MTAHFDRIITTATKKCLAIGRLRGIRPKQMRQLHRSVIDTTTDYAASTWYARGRLGVQQHTTRLERIQRMGAQAIIGAFRTVSSGVLQDEAGLEAVETRLARKTAKHALDVRALPQQHPLWSIMNDMERRNDRRRSPMFEIWTQYYKAIQGKKGVGITPRLPYALPPWHDVHDVVQVCDEAEARRLHGRLLATLSQHQLYYTDASVRNGWAGIAVVRCYRVAGKPAYEVVHQETIGRETTCTATSAEIHAIKMALGYVEKAETPVWIVSDSQEGLRRIGTGGQSKRSREVVLATLREIQLVRERGIHVKLLWIPGHRGIAGNEQAHCAAQETTSTEHTLSVKPGRRIREYSEASRLLRSAIEADVPKEVPAWGRYTYAIDSALPGRHTLQLYGALTREDAGILAQARTGHAHLREYLARTRQLESALCECGSGVESVKHVILYCPLWASPRRAVQEAAGDRWGDVSFLLGGKSRRKDPRTGLPVDGEKWRPNLDMVRATITFLKSTGRFAPQGPTSDV</sequence>
<accession>A0A9P3CQ91</accession>
<dbReference type="SUPFAM" id="SSF53098">
    <property type="entry name" value="Ribonuclease H-like"/>
    <property type="match status" value="1"/>
</dbReference>
<dbReference type="AlphaFoldDB" id="A0A9P3CQ91"/>
<dbReference type="InterPro" id="IPR036397">
    <property type="entry name" value="RNaseH_sf"/>
</dbReference>
<dbReference type="Gene3D" id="3.30.420.10">
    <property type="entry name" value="Ribonuclease H-like superfamily/Ribonuclease H"/>
    <property type="match status" value="1"/>
</dbReference>
<dbReference type="InterPro" id="IPR002156">
    <property type="entry name" value="RNaseH_domain"/>
</dbReference>
<dbReference type="RefSeq" id="XP_044659132.1">
    <property type="nucleotide sequence ID" value="XM_044803197.1"/>
</dbReference>
<dbReference type="Proteomes" id="UP000825890">
    <property type="component" value="Unassembled WGS sequence"/>
</dbReference>
<dbReference type="GO" id="GO:0004523">
    <property type="term" value="F:RNA-DNA hybrid ribonuclease activity"/>
    <property type="evidence" value="ECO:0007669"/>
    <property type="project" value="InterPro"/>
</dbReference>
<proteinExistence type="predicted"/>